<feature type="transmembrane region" description="Helical" evidence="5">
    <location>
        <begin position="348"/>
        <end position="367"/>
    </location>
</feature>
<dbReference type="GO" id="GO:0022857">
    <property type="term" value="F:transmembrane transporter activity"/>
    <property type="evidence" value="ECO:0007669"/>
    <property type="project" value="InterPro"/>
</dbReference>
<feature type="transmembrane region" description="Helical" evidence="5">
    <location>
        <begin position="15"/>
        <end position="36"/>
    </location>
</feature>
<dbReference type="Gene3D" id="1.20.1720.10">
    <property type="entry name" value="Multidrug resistance protein D"/>
    <property type="match status" value="2"/>
</dbReference>
<feature type="transmembrane region" description="Helical" evidence="5">
    <location>
        <begin position="146"/>
        <end position="172"/>
    </location>
</feature>
<feature type="transmembrane region" description="Helical" evidence="5">
    <location>
        <begin position="121"/>
        <end position="139"/>
    </location>
</feature>
<evidence type="ECO:0000256" key="2">
    <source>
        <dbReference type="ARBA" id="ARBA00022692"/>
    </source>
</evidence>
<evidence type="ECO:0000256" key="5">
    <source>
        <dbReference type="SAM" id="Phobius"/>
    </source>
</evidence>
<dbReference type="InterPro" id="IPR011701">
    <property type="entry name" value="MFS"/>
</dbReference>
<feature type="transmembrane region" description="Helical" evidence="5">
    <location>
        <begin position="525"/>
        <end position="544"/>
    </location>
</feature>
<evidence type="ECO:0000313" key="8">
    <source>
        <dbReference type="Proteomes" id="UP000323876"/>
    </source>
</evidence>
<keyword evidence="3 5" id="KW-1133">Transmembrane helix</keyword>
<dbReference type="PRINTS" id="PR01036">
    <property type="entry name" value="TCRTETB"/>
</dbReference>
<evidence type="ECO:0000256" key="1">
    <source>
        <dbReference type="ARBA" id="ARBA00004651"/>
    </source>
</evidence>
<evidence type="ECO:0000259" key="6">
    <source>
        <dbReference type="PROSITE" id="PS50850"/>
    </source>
</evidence>
<evidence type="ECO:0000313" key="7">
    <source>
        <dbReference type="EMBL" id="KAA8888785.1"/>
    </source>
</evidence>
<dbReference type="PANTHER" id="PTHR42718">
    <property type="entry name" value="MAJOR FACILITATOR SUPERFAMILY MULTIDRUG TRANSPORTER MFSC"/>
    <property type="match status" value="1"/>
</dbReference>
<organism evidence="7 8">
    <name type="scientific">Nocardia colli</name>
    <dbReference type="NCBI Taxonomy" id="2545717"/>
    <lineage>
        <taxon>Bacteria</taxon>
        <taxon>Bacillati</taxon>
        <taxon>Actinomycetota</taxon>
        <taxon>Actinomycetes</taxon>
        <taxon>Mycobacteriales</taxon>
        <taxon>Nocardiaceae</taxon>
        <taxon>Nocardia</taxon>
    </lineage>
</organism>
<accession>A0A5N0EL94</accession>
<gene>
    <name evidence="7" type="ORF">F3087_07145</name>
</gene>
<keyword evidence="4 5" id="KW-0472">Membrane</keyword>
<feature type="transmembrane region" description="Helical" evidence="5">
    <location>
        <begin position="320"/>
        <end position="341"/>
    </location>
</feature>
<evidence type="ECO:0000256" key="4">
    <source>
        <dbReference type="ARBA" id="ARBA00023136"/>
    </source>
</evidence>
<dbReference type="EMBL" id="VXLC01000003">
    <property type="protein sequence ID" value="KAA8888785.1"/>
    <property type="molecule type" value="Genomic_DNA"/>
</dbReference>
<comment type="subcellular location">
    <subcellularLocation>
        <location evidence="1">Cell membrane</location>
        <topology evidence="1">Multi-pass membrane protein</topology>
    </subcellularLocation>
</comment>
<feature type="transmembrane region" description="Helical" evidence="5">
    <location>
        <begin position="239"/>
        <end position="262"/>
    </location>
</feature>
<proteinExistence type="predicted"/>
<feature type="transmembrane region" description="Helical" evidence="5">
    <location>
        <begin position="89"/>
        <end position="109"/>
    </location>
</feature>
<name>A0A5N0EL94_9NOCA</name>
<evidence type="ECO:0000256" key="3">
    <source>
        <dbReference type="ARBA" id="ARBA00022989"/>
    </source>
</evidence>
<feature type="transmembrane region" description="Helical" evidence="5">
    <location>
        <begin position="379"/>
        <end position="405"/>
    </location>
</feature>
<feature type="transmembrane region" description="Helical" evidence="5">
    <location>
        <begin position="178"/>
        <end position="200"/>
    </location>
</feature>
<dbReference type="InterPro" id="IPR020846">
    <property type="entry name" value="MFS_dom"/>
</dbReference>
<dbReference type="Proteomes" id="UP000323876">
    <property type="component" value="Unassembled WGS sequence"/>
</dbReference>
<comment type="caution">
    <text evidence="7">The sequence shown here is derived from an EMBL/GenBank/DDBJ whole genome shotgun (WGS) entry which is preliminary data.</text>
</comment>
<dbReference type="Pfam" id="PF07690">
    <property type="entry name" value="MFS_1"/>
    <property type="match status" value="1"/>
</dbReference>
<reference evidence="7 8" key="1">
    <citation type="submission" date="2019-09" db="EMBL/GenBank/DDBJ databases">
        <authorList>
            <person name="Wang X."/>
        </authorList>
    </citation>
    <scope>NUCLEOTIDE SEQUENCE [LARGE SCALE GENOMIC DNA]</scope>
    <source>
        <strain evidence="7 8">CICC 11023</strain>
    </source>
</reference>
<keyword evidence="2 5" id="KW-0812">Transmembrane</keyword>
<feature type="transmembrane region" description="Helical" evidence="5">
    <location>
        <begin position="212"/>
        <end position="233"/>
    </location>
</feature>
<dbReference type="OrthoDB" id="4365673at2"/>
<feature type="transmembrane region" description="Helical" evidence="5">
    <location>
        <begin position="56"/>
        <end position="77"/>
    </location>
</feature>
<dbReference type="GO" id="GO:0005886">
    <property type="term" value="C:plasma membrane"/>
    <property type="evidence" value="ECO:0007669"/>
    <property type="project" value="UniProtKB-SubCell"/>
</dbReference>
<dbReference type="PROSITE" id="PS50850">
    <property type="entry name" value="MFS"/>
    <property type="match status" value="1"/>
</dbReference>
<feature type="transmembrane region" description="Helical" evidence="5">
    <location>
        <begin position="283"/>
        <end position="308"/>
    </location>
</feature>
<dbReference type="AlphaFoldDB" id="A0A5N0EL94"/>
<dbReference type="RefSeq" id="WP_150401060.1">
    <property type="nucleotide sequence ID" value="NZ_VXLC01000003.1"/>
</dbReference>
<dbReference type="InterPro" id="IPR036259">
    <property type="entry name" value="MFS_trans_sf"/>
</dbReference>
<feature type="domain" description="Major facilitator superfamily (MFS) profile" evidence="6">
    <location>
        <begin position="23"/>
        <end position="469"/>
    </location>
</feature>
<dbReference type="PANTHER" id="PTHR42718:SF39">
    <property type="entry name" value="ACTINORHODIN TRANSPORTER-RELATED"/>
    <property type="match status" value="1"/>
</dbReference>
<dbReference type="SUPFAM" id="SSF103473">
    <property type="entry name" value="MFS general substrate transporter"/>
    <property type="match status" value="1"/>
</dbReference>
<keyword evidence="8" id="KW-1185">Reference proteome</keyword>
<sequence length="553" mass="56522">MTASTSLPVEAERTAITSAAWGSLGACLLAVFLQMLDLTIVNTALPEIADDLTASGAAQVLVVSIYSLTFACTLLTAARVGAIFGRRRVFLSALTVFVAASLWCGLSQYSEELIVARGVQGLAAAAMSAQTIAIITASFPPARRALAFGIYGAAAGLAAIAGPLAGGVLVALDPFGAGWHAIFLINVPLGLVGLALAYRYLRQDFSEVEERLDLPGALLSTLGLFLVICPATIGRERGWPPGLLVLVLSGCVTLALFALRQYRLTRRGGSPLVRGELFADRGFALGAVLTVGFFGVFGGFLFSVSVAAQSGLGMSAMQTAWLMVPFALGGALGALASPLLVARCGARALTVGMLVFAIAVVGIAVVIDPNRTGVDTLLLSGPVFLAGAGMGCFAAPLPALMLAGVADRITGSASGTVPTLQQLGTSAGVVALGGLFLHRVSGTASAATAQSEAALAEQLTAAGVRADRQQPILTGFADCTERVLTSPTPALGRHTCTTGRDLFGPALNSATDIATAHAYLTAYTTVLWVVAATALALTAVTLAMPRHPARIDR</sequence>
<dbReference type="CDD" id="cd17321">
    <property type="entry name" value="MFS_MMR_MDR_like"/>
    <property type="match status" value="1"/>
</dbReference>
<protein>
    <submittedName>
        <fullName evidence="7">MFS transporter</fullName>
    </submittedName>
</protein>